<accession>D9SUJ3</accession>
<reference evidence="1 2" key="1">
    <citation type="submission" date="2010-08" db="EMBL/GenBank/DDBJ databases">
        <title>Complete sequence of Clostridium cellulovorans 743B.</title>
        <authorList>
            <consortium name="US DOE Joint Genome Institute"/>
            <person name="Lucas S."/>
            <person name="Copeland A."/>
            <person name="Lapidus A."/>
            <person name="Cheng J.-F."/>
            <person name="Bruce D."/>
            <person name="Goodwin L."/>
            <person name="Pitluck S."/>
            <person name="Chertkov O."/>
            <person name="Detter J.C."/>
            <person name="Han C."/>
            <person name="Tapia R."/>
            <person name="Land M."/>
            <person name="Hauser L."/>
            <person name="Chang Y.-J."/>
            <person name="Jeffries C."/>
            <person name="Kyrpides N."/>
            <person name="Ivanova N."/>
            <person name="Mikhailova N."/>
            <person name="Hemme C.L."/>
            <person name="Woyke T."/>
        </authorList>
    </citation>
    <scope>NUCLEOTIDE SEQUENCE [LARGE SCALE GENOMIC DNA]</scope>
    <source>
        <strain evidence="2">ATCC 35296 / DSM 3052 / OCM 3 / 743B</strain>
    </source>
</reference>
<dbReference type="Gene3D" id="1.10.3620.10">
    <property type="entry name" value="YdcF like domain"/>
    <property type="match status" value="1"/>
</dbReference>
<gene>
    <name evidence="1" type="ordered locus">Clocel_3263</name>
</gene>
<dbReference type="STRING" id="573061.Clocel_3263"/>
<organism evidence="1 2">
    <name type="scientific">Clostridium cellulovorans (strain ATCC 35296 / DSM 3052 / OCM 3 / 743B)</name>
    <dbReference type="NCBI Taxonomy" id="573061"/>
    <lineage>
        <taxon>Bacteria</taxon>
        <taxon>Bacillati</taxon>
        <taxon>Bacillota</taxon>
        <taxon>Clostridia</taxon>
        <taxon>Eubacteriales</taxon>
        <taxon>Clostridiaceae</taxon>
        <taxon>Clostridium</taxon>
    </lineage>
</organism>
<dbReference type="InterPro" id="IPR014729">
    <property type="entry name" value="Rossmann-like_a/b/a_fold"/>
</dbReference>
<dbReference type="Gene3D" id="3.40.50.620">
    <property type="entry name" value="HUPs"/>
    <property type="match status" value="1"/>
</dbReference>
<evidence type="ECO:0000313" key="1">
    <source>
        <dbReference type="EMBL" id="ADL52948.1"/>
    </source>
</evidence>
<dbReference type="EMBL" id="CP002160">
    <property type="protein sequence ID" value="ADL52948.1"/>
    <property type="molecule type" value="Genomic_DNA"/>
</dbReference>
<proteinExistence type="predicted"/>
<dbReference type="AlphaFoldDB" id="D9SUJ3"/>
<dbReference type="Proteomes" id="UP000002730">
    <property type="component" value="Chromosome"/>
</dbReference>
<dbReference type="HOGENOM" id="CLU_084257_0_0_9"/>
<dbReference type="PANTHER" id="PTHR30336:SF20">
    <property type="entry name" value="DUF218 DOMAIN-CONTAINING PROTEIN"/>
    <property type="match status" value="1"/>
</dbReference>
<dbReference type="KEGG" id="ccb:Clocel_3263"/>
<evidence type="ECO:0008006" key="3">
    <source>
        <dbReference type="Google" id="ProtNLM"/>
    </source>
</evidence>
<dbReference type="InterPro" id="IPR051599">
    <property type="entry name" value="Cell_Envelope_Assoc"/>
</dbReference>
<sequence>MKKKITEYINILGKFCGKRDIPILTQNKLNNKYGITQADVMILFGGSIMAGGDILAEAMKNNIAKKYIIIGGVGHTTETLRVKMHQEFPNIETKGLSEAKIFAAYLKHKYNLVPDFLECESTNCGNNIIYMLKLLKENDITVKSIILAQDATMQYRMEAGLRKYVTNDILIINFAVYEIDVIVKDNELAFEQDVWGIWDMERYITLLMGEIPRLTDDEEGYGPRGKNYIAHVEIPDEVKTAFNELKKVYASMVREANTIYSSKE</sequence>
<keyword evidence="2" id="KW-1185">Reference proteome</keyword>
<dbReference type="RefSeq" id="WP_010073337.1">
    <property type="nucleotide sequence ID" value="NC_014393.1"/>
</dbReference>
<evidence type="ECO:0000313" key="2">
    <source>
        <dbReference type="Proteomes" id="UP000002730"/>
    </source>
</evidence>
<dbReference type="OrthoDB" id="2216870at2"/>
<dbReference type="eggNOG" id="COG1434">
    <property type="taxonomic scope" value="Bacteria"/>
</dbReference>
<name>D9SUJ3_CLOC7</name>
<dbReference type="PANTHER" id="PTHR30336">
    <property type="entry name" value="INNER MEMBRANE PROTEIN, PROBABLE PERMEASE"/>
    <property type="match status" value="1"/>
</dbReference>
<protein>
    <recommendedName>
        <fullName evidence="3">DUF218 domain-containing protein</fullName>
    </recommendedName>
</protein>
<dbReference type="GO" id="GO:0005886">
    <property type="term" value="C:plasma membrane"/>
    <property type="evidence" value="ECO:0007669"/>
    <property type="project" value="TreeGrafter"/>
</dbReference>